<protein>
    <submittedName>
        <fullName evidence="8">Bromodomain-containing protein</fullName>
    </submittedName>
</protein>
<dbReference type="AlphaFoldDB" id="K8EC33"/>
<dbReference type="eggNOG" id="KOG1474">
    <property type="taxonomic scope" value="Eukaryota"/>
</dbReference>
<dbReference type="Pfam" id="PF00439">
    <property type="entry name" value="Bromodomain"/>
    <property type="match status" value="1"/>
</dbReference>
<evidence type="ECO:0000259" key="7">
    <source>
        <dbReference type="PROSITE" id="PS51525"/>
    </source>
</evidence>
<feature type="compositionally biased region" description="Pro residues" evidence="5">
    <location>
        <begin position="133"/>
        <end position="149"/>
    </location>
</feature>
<feature type="compositionally biased region" description="Basic and acidic residues" evidence="5">
    <location>
        <begin position="850"/>
        <end position="891"/>
    </location>
</feature>
<dbReference type="RefSeq" id="XP_007514044.1">
    <property type="nucleotide sequence ID" value="XM_007513982.1"/>
</dbReference>
<proteinExistence type="predicted"/>
<gene>
    <name evidence="8" type="ORF">Bathy03g05340</name>
</gene>
<dbReference type="SUPFAM" id="SSF47370">
    <property type="entry name" value="Bromodomain"/>
    <property type="match status" value="1"/>
</dbReference>
<evidence type="ECO:0000256" key="2">
    <source>
        <dbReference type="ARBA" id="ARBA00023117"/>
    </source>
</evidence>
<feature type="compositionally biased region" description="Acidic residues" evidence="5">
    <location>
        <begin position="181"/>
        <end position="190"/>
    </location>
</feature>
<dbReference type="PROSITE" id="PS00633">
    <property type="entry name" value="BROMODOMAIN_1"/>
    <property type="match status" value="1"/>
</dbReference>
<dbReference type="PROSITE" id="PS50014">
    <property type="entry name" value="BROMODOMAIN_2"/>
    <property type="match status" value="1"/>
</dbReference>
<dbReference type="Gene3D" id="1.20.1270.220">
    <property type="match status" value="1"/>
</dbReference>
<feature type="compositionally biased region" description="Basic and acidic residues" evidence="5">
    <location>
        <begin position="9"/>
        <end position="32"/>
    </location>
</feature>
<name>K8EC33_9CHLO</name>
<feature type="region of interest" description="Disordered" evidence="5">
    <location>
        <begin position="1"/>
        <end position="49"/>
    </location>
</feature>
<keyword evidence="2 4" id="KW-0103">Bromodomain</keyword>
<keyword evidence="9" id="KW-1185">Reference proteome</keyword>
<evidence type="ECO:0000256" key="4">
    <source>
        <dbReference type="PROSITE-ProRule" id="PRU00035"/>
    </source>
</evidence>
<dbReference type="PRINTS" id="PR00503">
    <property type="entry name" value="BROMODOMAIN"/>
</dbReference>
<dbReference type="Proteomes" id="UP000198341">
    <property type="component" value="Chromosome 3"/>
</dbReference>
<dbReference type="STRING" id="41875.K8EC33"/>
<dbReference type="InterPro" id="IPR001487">
    <property type="entry name" value="Bromodomain"/>
</dbReference>
<evidence type="ECO:0000256" key="1">
    <source>
        <dbReference type="ARBA" id="ARBA00023015"/>
    </source>
</evidence>
<evidence type="ECO:0000259" key="6">
    <source>
        <dbReference type="PROSITE" id="PS50014"/>
    </source>
</evidence>
<feature type="region of interest" description="Disordered" evidence="5">
    <location>
        <begin position="850"/>
        <end position="906"/>
    </location>
</feature>
<feature type="region of interest" description="Disordered" evidence="5">
    <location>
        <begin position="277"/>
        <end position="296"/>
    </location>
</feature>
<feature type="compositionally biased region" description="Acidic residues" evidence="5">
    <location>
        <begin position="497"/>
        <end position="514"/>
    </location>
</feature>
<evidence type="ECO:0000313" key="9">
    <source>
        <dbReference type="Proteomes" id="UP000198341"/>
    </source>
</evidence>
<feature type="region of interest" description="Disordered" evidence="5">
    <location>
        <begin position="115"/>
        <end position="153"/>
    </location>
</feature>
<dbReference type="Pfam" id="PF17035">
    <property type="entry name" value="BET"/>
    <property type="match status" value="1"/>
</dbReference>
<evidence type="ECO:0000313" key="8">
    <source>
        <dbReference type="EMBL" id="CCO15481.1"/>
    </source>
</evidence>
<dbReference type="EMBL" id="FO082276">
    <property type="protein sequence ID" value="CCO15481.1"/>
    <property type="molecule type" value="Genomic_DNA"/>
</dbReference>
<dbReference type="PANTHER" id="PTHR45926">
    <property type="entry name" value="OSJNBA0053K19.4 PROTEIN"/>
    <property type="match status" value="1"/>
</dbReference>
<feature type="compositionally biased region" description="Low complexity" evidence="5">
    <location>
        <begin position="791"/>
        <end position="813"/>
    </location>
</feature>
<dbReference type="InterPro" id="IPR036427">
    <property type="entry name" value="Bromodomain-like_sf"/>
</dbReference>
<dbReference type="InterPro" id="IPR038336">
    <property type="entry name" value="NET_sf"/>
</dbReference>
<keyword evidence="1" id="KW-0805">Transcription regulation</keyword>
<dbReference type="Gene3D" id="1.20.920.10">
    <property type="entry name" value="Bromodomain-like"/>
    <property type="match status" value="1"/>
</dbReference>
<keyword evidence="3" id="KW-0804">Transcription</keyword>
<accession>K8EC33</accession>
<organism evidence="8 9">
    <name type="scientific">Bathycoccus prasinos</name>
    <dbReference type="NCBI Taxonomy" id="41875"/>
    <lineage>
        <taxon>Eukaryota</taxon>
        <taxon>Viridiplantae</taxon>
        <taxon>Chlorophyta</taxon>
        <taxon>Mamiellophyceae</taxon>
        <taxon>Mamiellales</taxon>
        <taxon>Bathycoccaceae</taxon>
        <taxon>Bathycoccus</taxon>
    </lineage>
</organism>
<evidence type="ECO:0000256" key="3">
    <source>
        <dbReference type="ARBA" id="ARBA00023163"/>
    </source>
</evidence>
<feature type="region of interest" description="Disordered" evidence="5">
    <location>
        <begin position="670"/>
        <end position="817"/>
    </location>
</feature>
<feature type="compositionally biased region" description="Polar residues" evidence="5">
    <location>
        <begin position="736"/>
        <end position="755"/>
    </location>
</feature>
<dbReference type="PROSITE" id="PS51525">
    <property type="entry name" value="NET"/>
    <property type="match status" value="1"/>
</dbReference>
<dbReference type="InterPro" id="IPR027353">
    <property type="entry name" value="NET_dom"/>
</dbReference>
<feature type="region of interest" description="Disordered" evidence="5">
    <location>
        <begin position="480"/>
        <end position="570"/>
    </location>
</feature>
<evidence type="ECO:0000256" key="5">
    <source>
        <dbReference type="SAM" id="MobiDB-lite"/>
    </source>
</evidence>
<feature type="region of interest" description="Disordered" evidence="5">
    <location>
        <begin position="178"/>
        <end position="206"/>
    </location>
</feature>
<reference evidence="8 9" key="1">
    <citation type="submission" date="2011-10" db="EMBL/GenBank/DDBJ databases">
        <authorList>
            <person name="Genoscope - CEA"/>
        </authorList>
    </citation>
    <scope>NUCLEOTIDE SEQUENCE [LARGE SCALE GENOMIC DNA]</scope>
    <source>
        <strain evidence="8 9">RCC 1105</strain>
    </source>
</reference>
<dbReference type="InterPro" id="IPR018359">
    <property type="entry name" value="Bromodomain_CS"/>
</dbReference>
<dbReference type="OrthoDB" id="21449at2759"/>
<feature type="domain" description="NET" evidence="7">
    <location>
        <begin position="561"/>
        <end position="643"/>
    </location>
</feature>
<feature type="domain" description="Bromo" evidence="6">
    <location>
        <begin position="337"/>
        <end position="409"/>
    </location>
</feature>
<dbReference type="SMART" id="SM00297">
    <property type="entry name" value="BROMO"/>
    <property type="match status" value="1"/>
</dbReference>
<dbReference type="GeneID" id="19017071"/>
<dbReference type="KEGG" id="bpg:Bathy03g05340"/>
<sequence length="947" mass="105402">MTRNGGVRPAEKAAQEEKEKEDAGVAAEKMELGDEDDEEYYPSGARPAEKGELLLSRTLALRCPKGFAFIKSSEFEQFKENWQEMKGRKKSHGSMMNGGVDPMSWRSGIFDRHKVAEPYSGGGGHAAAAPVAPVAPVPKPEQSAPPEPPAKQEVDPAILQKVESIIATPVLEIPLAGGDKTDEECTEEELAERKKQRKAMKKREKELAKQELKKKLEEIANAKRRVEEVERQKKEAAERKQEQLRASGGVFNQYDNMFNDMLPPPDAYSARRPDPYANRTVKPASMSLGSDRSHKRMRDGRIIKNRRMLREAQIEDERQKRRNVLIKSCRDVLNHVKRNKFHWIFTQPVDAVKLGIPDYYEIVKNPMDLGKVKEKLDGKKYTWPTDFADDMRLIFDNCALYNGTTTDAGQMGETVRGAFEEGWVKYNVEQKMSDEEDIRTKEDIEIANTPEDPIRQEEVFAEEQAKLLAEMKRELAELRRQKGGGGGYAPRERDMDGFLDDDFDANMYDDDPEEYAAASRGKATGKPRGRPVGSGSGQPKAKRQRATPQSKVTKDRKYIELDQEPLPTREMTFDEKHALTMSLQELPESKQEMVITIVQEGQAAMGKAEGDEIEINIEELDSKTLWRLQRYCDSQLRPKKSKKSASAMDLVKEAKAREAAAMRELEACEANLKNNPRRKASNTDLATVAGASGEKPANSDSSDSDSDSDSDSSSSEGGDSNPEKGNKAAGSGGNDDGTSNVRPVSRVEQSTNQLLQPAVDELGIKRDQKQPVAAVQNPEGWSDLNKKDDTANTGAAAGAPAADASAPTEAVDAVPDDLWSDFEAAATQKKDIEANRNAEIEKREKEIAEAEQKVKNEQAQKEKEEQEKIQKQKDEEEAKIRAEEEEREKARAAARAELQAETKQTINIEEQREAMKEFGGEGMVSGMEKHAAQIKETLGNGSSGEQA</sequence>